<evidence type="ECO:0000313" key="2">
    <source>
        <dbReference type="EMBL" id="MBJ7637896.1"/>
    </source>
</evidence>
<dbReference type="Proteomes" id="UP000728106">
    <property type="component" value="Unassembled WGS sequence"/>
</dbReference>
<accession>A0AA41CQR7</accession>
<dbReference type="EMBL" id="JAAOCP010000001">
    <property type="protein sequence ID" value="MBJ7637896.1"/>
    <property type="molecule type" value="Genomic_DNA"/>
</dbReference>
<dbReference type="InterPro" id="IPR018392">
    <property type="entry name" value="LysM"/>
</dbReference>
<dbReference type="Pfam" id="PF21821">
    <property type="entry name" value="Dit_like"/>
    <property type="match status" value="1"/>
</dbReference>
<dbReference type="InterPro" id="IPR036779">
    <property type="entry name" value="LysM_dom_sf"/>
</dbReference>
<evidence type="ECO:0000313" key="3">
    <source>
        <dbReference type="Proteomes" id="UP000728106"/>
    </source>
</evidence>
<proteinExistence type="predicted"/>
<dbReference type="AlphaFoldDB" id="A0AA41CQR7"/>
<protein>
    <submittedName>
        <fullName evidence="2">LysM peptidoglycan-binding domain-containing protein</fullName>
    </submittedName>
</protein>
<gene>
    <name evidence="2" type="ORF">HAU20_00470</name>
</gene>
<dbReference type="PROSITE" id="PS51782">
    <property type="entry name" value="LYSM"/>
    <property type="match status" value="1"/>
</dbReference>
<comment type="caution">
    <text evidence="2">The sequence shown here is derived from an EMBL/GenBank/DDBJ whole genome shotgun (WGS) entry which is preliminary data.</text>
</comment>
<keyword evidence="3" id="KW-1185">Reference proteome</keyword>
<reference evidence="2 3" key="1">
    <citation type="journal article" date="2021" name="Int. J. Food Microbiol.">
        <title>Safety demonstration of a microbial species for use in the food chain: Weissella confusa.</title>
        <authorList>
            <person name="Bourdichon F."/>
            <person name="Patrone V."/>
            <person name="Fontana A."/>
            <person name="Milani G."/>
            <person name="Morelli L."/>
        </authorList>
    </citation>
    <scope>NUCLEOTIDE SEQUENCE [LARGE SCALE GENOMIC DNA]</scope>
    <source>
        <strain evidence="2 3">CCUG 43002</strain>
    </source>
</reference>
<dbReference type="SUPFAM" id="SSF54106">
    <property type="entry name" value="LysM domain"/>
    <property type="match status" value="1"/>
</dbReference>
<organism evidence="2 3">
    <name type="scientific">Weissella confusa</name>
    <name type="common">Lactobacillus confusus</name>
    <dbReference type="NCBI Taxonomy" id="1583"/>
    <lineage>
        <taxon>Bacteria</taxon>
        <taxon>Bacillati</taxon>
        <taxon>Bacillota</taxon>
        <taxon>Bacilli</taxon>
        <taxon>Lactobacillales</taxon>
        <taxon>Lactobacillaceae</taxon>
        <taxon>Weissella</taxon>
    </lineage>
</organism>
<sequence>MARFTDGNGHSVDVFSLSEHEELNIEVATHPIEDGSPITDHSQMQSKTFTFSGWITGNNQSDIDAKYNQLYAWGENGTIIDYSGAIRQNHSMLISNLTKDYDDGGYQNAIKFSMEVTWVKMVKVTWNKNVNAGKKQASPPAGVYVTVVAGNTYWGWWVQYGTSIDQLRAWNGWPDRFIPIGARARVK</sequence>
<dbReference type="InterPro" id="IPR048494">
    <property type="entry name" value="Dit-like_N"/>
</dbReference>
<dbReference type="Pfam" id="PF01476">
    <property type="entry name" value="LysM"/>
    <property type="match status" value="1"/>
</dbReference>
<feature type="domain" description="LysM" evidence="1">
    <location>
        <begin position="143"/>
        <end position="187"/>
    </location>
</feature>
<name>A0AA41CQR7_WEICO</name>
<evidence type="ECO:0000259" key="1">
    <source>
        <dbReference type="PROSITE" id="PS51782"/>
    </source>
</evidence>
<dbReference type="RefSeq" id="WP_199467901.1">
    <property type="nucleotide sequence ID" value="NZ_JAAOCP010000001.1"/>
</dbReference>